<evidence type="ECO:0000256" key="1">
    <source>
        <dbReference type="ARBA" id="ARBA00034127"/>
    </source>
</evidence>
<dbReference type="AlphaFoldDB" id="R4G7S3"/>
<feature type="region of interest" description="Disordered" evidence="2">
    <location>
        <begin position="177"/>
        <end position="199"/>
    </location>
</feature>
<dbReference type="InterPro" id="IPR021346">
    <property type="entry name" value="Tma16"/>
</dbReference>
<dbReference type="VEuPathDB" id="VectorBase:RPRC009201"/>
<evidence type="ECO:0000313" key="3">
    <source>
        <dbReference type="EMBL" id="JAA75288.1"/>
    </source>
</evidence>
<organism evidence="3">
    <name type="scientific">Rhodnius prolixus</name>
    <name type="common">Triatomid bug</name>
    <dbReference type="NCBI Taxonomy" id="13249"/>
    <lineage>
        <taxon>Eukaryota</taxon>
        <taxon>Metazoa</taxon>
        <taxon>Ecdysozoa</taxon>
        <taxon>Arthropoda</taxon>
        <taxon>Hexapoda</taxon>
        <taxon>Insecta</taxon>
        <taxon>Pterygota</taxon>
        <taxon>Neoptera</taxon>
        <taxon>Paraneoptera</taxon>
        <taxon>Hemiptera</taxon>
        <taxon>Heteroptera</taxon>
        <taxon>Panheteroptera</taxon>
        <taxon>Cimicomorpha</taxon>
        <taxon>Reduviidae</taxon>
        <taxon>Triatominae</taxon>
        <taxon>Rhodnius</taxon>
    </lineage>
</organism>
<dbReference type="InterPro" id="IPR038356">
    <property type="entry name" value="Tma16_sf"/>
</dbReference>
<dbReference type="HOGENOM" id="CLU_105581_1_0_1"/>
<dbReference type="PANTHER" id="PTHR13349">
    <property type="entry name" value="TRANSLATION MACHINERY-ASSOCIATED PROTEIN 16"/>
    <property type="match status" value="1"/>
</dbReference>
<feature type="compositionally biased region" description="Polar residues" evidence="2">
    <location>
        <begin position="190"/>
        <end position="199"/>
    </location>
</feature>
<reference evidence="3" key="1">
    <citation type="submission" date="2013-04" db="EMBL/GenBank/DDBJ databases">
        <title>An insight into the transcriptome of the digestive tract of the blood sucking bug, Rhodnius prolixus.</title>
        <authorList>
            <person name="Ribeiro J.M.C."/>
            <person name="Genta F.A."/>
            <person name="Sorgine M.H.F."/>
            <person name="Paiva-Silva G.O."/>
            <person name="Majerowicz D."/>
            <person name="Medeiros M."/>
            <person name="Koerich L."/>
            <person name="Terra W.R."/>
            <person name="Ferreira C."/>
            <person name="Pimentel A.C."/>
            <person name="Bisch P.M."/>
            <person name="Diniz M.M.P."/>
            <person name="Nascimento R."/>
            <person name="Salmon D."/>
            <person name="Silber A.M."/>
            <person name="Alves M."/>
            <person name="Oliveira M.F."/>
            <person name="Gondim K.C."/>
            <person name="Silva Neto M.A.C."/>
            <person name="Atella G.C."/>
            <person name="Araujo H."/>
            <person name="Dias F.S."/>
            <person name="Polycarpo C.R."/>
            <person name="Fampa P."/>
            <person name="Melo A.C."/>
            <person name="Tanaka A.S."/>
            <person name="Balczun C."/>
            <person name="Oliveira J.H.M."/>
            <person name="Goncalves R."/>
            <person name="Lazoski C."/>
            <person name="Pereira M.A."/>
            <person name="Rivera-Pomar R."/>
            <person name="Diambra L."/>
            <person name="Schaub G.A."/>
            <person name="Garcia E.S."/>
            <person name="Azambuja P."/>
            <person name="Braz G.R.C."/>
            <person name="Oliveira P.L."/>
        </authorList>
    </citation>
    <scope>NUCLEOTIDE SEQUENCE</scope>
</reference>
<name>R4G7S3_RHOPR</name>
<dbReference type="Pfam" id="PF11176">
    <property type="entry name" value="Tma16"/>
    <property type="match status" value="1"/>
</dbReference>
<protein>
    <submittedName>
        <fullName evidence="3">Putative translation machinery-associated protein</fullName>
    </submittedName>
</protein>
<dbReference type="FunFam" id="1.20.1440.170:FF:000001">
    <property type="entry name" value="Translation machinery-associated 16 homolog"/>
    <property type="match status" value="1"/>
</dbReference>
<dbReference type="EMBL" id="GAHY01002222">
    <property type="protein sequence ID" value="JAA75288.1"/>
    <property type="molecule type" value="mRNA"/>
</dbReference>
<feature type="compositionally biased region" description="Basic and acidic residues" evidence="2">
    <location>
        <begin position="177"/>
        <end position="189"/>
    </location>
</feature>
<evidence type="ECO:0000256" key="2">
    <source>
        <dbReference type="SAM" id="MobiDB-lite"/>
    </source>
</evidence>
<dbReference type="RefSeq" id="XP_073992030.1">
    <property type="nucleotide sequence ID" value="XM_074135929.1"/>
</dbReference>
<accession>R4G7S3</accession>
<proteinExistence type="evidence at transcript level"/>
<dbReference type="GO" id="GO:0005634">
    <property type="term" value="C:nucleus"/>
    <property type="evidence" value="ECO:0007669"/>
    <property type="project" value="TreeGrafter"/>
</dbReference>
<dbReference type="Gene3D" id="1.20.1440.170">
    <property type="entry name" value="Translation machinery-associated protein 16-like"/>
    <property type="match status" value="1"/>
</dbReference>
<sequence length="199" mass="23329">MGKAKQKKKGEAKALTISHPNSRKAMKLAKQAIRRAARQKTKQGYALKRNIFGEKLLWFRDNLDPGVVYTPEMFENLIEKYLSRFDEELEQIEIKHNIGQRKGRQHASREDVIKLTQSREKEEFNTSGIEMVNILIPQQLAIFRDWDADLNKIHNFSIKRISRTFLKNYKTIHKPQKDLEIQDNNKRSTETGQSMEICS</sequence>
<dbReference type="PANTHER" id="PTHR13349:SF2">
    <property type="entry name" value="TRANSLATION MACHINERY-ASSOCIATED PROTEIN 16"/>
    <property type="match status" value="1"/>
</dbReference>
<dbReference type="GeneID" id="141458209"/>
<comment type="similarity">
    <text evidence="1">Belongs to the TMA16 family.</text>
</comment>